<protein>
    <submittedName>
        <fullName evidence="2">Uncharacterized protein</fullName>
    </submittedName>
</protein>
<feature type="region of interest" description="Disordered" evidence="1">
    <location>
        <begin position="106"/>
        <end position="178"/>
    </location>
</feature>
<dbReference type="Proteomes" id="UP000265618">
    <property type="component" value="Unassembled WGS sequence"/>
</dbReference>
<sequence>MSRLRRALAERGNFVRTLRQTLGAGAHEDQFHLMEDVKALVEFANTADTQQQRQSQAVAGPNASYGCDNASYGVTKHLNRPAVQDPNPEVAMYMGTHQAYLDTAPLVPHSLSPTPSPSQRERERERGQGKPERDTEGERERDDETVTPSDADTLTRSDVLKTSAATIQHLEMRRRQGA</sequence>
<gene>
    <name evidence="2" type="ORF">KIPB_011756</name>
</gene>
<organism evidence="2 3">
    <name type="scientific">Kipferlia bialata</name>
    <dbReference type="NCBI Taxonomy" id="797122"/>
    <lineage>
        <taxon>Eukaryota</taxon>
        <taxon>Metamonada</taxon>
        <taxon>Carpediemonas-like organisms</taxon>
        <taxon>Kipferlia</taxon>
    </lineage>
</organism>
<evidence type="ECO:0000313" key="2">
    <source>
        <dbReference type="EMBL" id="GIQ89320.1"/>
    </source>
</evidence>
<dbReference type="EMBL" id="BDIP01004918">
    <property type="protein sequence ID" value="GIQ89320.1"/>
    <property type="molecule type" value="Genomic_DNA"/>
</dbReference>
<feature type="compositionally biased region" description="Basic and acidic residues" evidence="1">
    <location>
        <begin position="119"/>
        <end position="144"/>
    </location>
</feature>
<proteinExistence type="predicted"/>
<reference evidence="2 3" key="1">
    <citation type="journal article" date="2018" name="PLoS ONE">
        <title>The draft genome of Kipferlia bialata reveals reductive genome evolution in fornicate parasites.</title>
        <authorList>
            <person name="Tanifuji G."/>
            <person name="Takabayashi S."/>
            <person name="Kume K."/>
            <person name="Takagi M."/>
            <person name="Nakayama T."/>
            <person name="Kamikawa R."/>
            <person name="Inagaki Y."/>
            <person name="Hashimoto T."/>
        </authorList>
    </citation>
    <scope>NUCLEOTIDE SEQUENCE [LARGE SCALE GENOMIC DNA]</scope>
    <source>
        <strain evidence="2">NY0173</strain>
    </source>
</reference>
<evidence type="ECO:0000313" key="3">
    <source>
        <dbReference type="Proteomes" id="UP000265618"/>
    </source>
</evidence>
<dbReference type="AlphaFoldDB" id="A0A9K3D7Z7"/>
<name>A0A9K3D7Z7_9EUKA</name>
<evidence type="ECO:0000256" key="1">
    <source>
        <dbReference type="SAM" id="MobiDB-lite"/>
    </source>
</evidence>
<keyword evidence="3" id="KW-1185">Reference proteome</keyword>
<comment type="caution">
    <text evidence="2">The sequence shown here is derived from an EMBL/GenBank/DDBJ whole genome shotgun (WGS) entry which is preliminary data.</text>
</comment>
<accession>A0A9K3D7Z7</accession>